<dbReference type="RefSeq" id="WP_309797628.1">
    <property type="nucleotide sequence ID" value="NZ_JAVDPW010000008.1"/>
</dbReference>
<organism evidence="1 2">
    <name type="scientific">Inquilinus ginsengisoli</name>
    <dbReference type="NCBI Taxonomy" id="363840"/>
    <lineage>
        <taxon>Bacteria</taxon>
        <taxon>Pseudomonadati</taxon>
        <taxon>Pseudomonadota</taxon>
        <taxon>Alphaproteobacteria</taxon>
        <taxon>Rhodospirillales</taxon>
        <taxon>Rhodospirillaceae</taxon>
        <taxon>Inquilinus</taxon>
    </lineage>
</organism>
<gene>
    <name evidence="1" type="ORF">E9232_004498</name>
</gene>
<dbReference type="EC" id="5.1.3.3" evidence="1"/>
<dbReference type="Proteomes" id="UP001262410">
    <property type="component" value="Unassembled WGS sequence"/>
</dbReference>
<name>A0ABU1JWN0_9PROT</name>
<accession>A0ABU1JWN0</accession>
<sequence length="299" mass="32768">MAVETVRLRAGASGLDLVPAIGGGIAAYWTGTGEARRDWLRPATAAALAAGDPLGLGNFPLTPFSNRIREGRFRFQGREVALPLNTAAERHQLHGYGWQRPWRVLEQSATHCAIGYDHAADAWPFPYHARQDFTLSEAGLDLAISVENTGDTAMPAGLGQHLYFPRTPATTVTAGITGMWANDAEVMPLELVEPPPGKDLRRGFRPEDVRTDNTFTDWDRRAVIEWPERRAWIAIEAEAPLDFLVCYAPDDPYVCVEPVSNITDAFNLAEAGRTDTGTTVLQPGEVLRGVIRLRPEVVA</sequence>
<dbReference type="EMBL" id="JAVDPW010000008">
    <property type="protein sequence ID" value="MDR6291960.1"/>
    <property type="molecule type" value="Genomic_DNA"/>
</dbReference>
<dbReference type="CDD" id="cd09021">
    <property type="entry name" value="Aldose_epim_Ec_YphB"/>
    <property type="match status" value="1"/>
</dbReference>
<keyword evidence="2" id="KW-1185">Reference proteome</keyword>
<dbReference type="Pfam" id="PF01263">
    <property type="entry name" value="Aldose_epim"/>
    <property type="match status" value="1"/>
</dbReference>
<proteinExistence type="predicted"/>
<protein>
    <submittedName>
        <fullName evidence="1">Aldose 1-epimerase</fullName>
        <ecNumber evidence="1">5.1.3.3</ecNumber>
    </submittedName>
</protein>
<dbReference type="InterPro" id="IPR011013">
    <property type="entry name" value="Gal_mutarotase_sf_dom"/>
</dbReference>
<evidence type="ECO:0000313" key="1">
    <source>
        <dbReference type="EMBL" id="MDR6291960.1"/>
    </source>
</evidence>
<comment type="caution">
    <text evidence="1">The sequence shown here is derived from an EMBL/GenBank/DDBJ whole genome shotgun (WGS) entry which is preliminary data.</text>
</comment>
<reference evidence="1 2" key="1">
    <citation type="submission" date="2023-07" db="EMBL/GenBank/DDBJ databases">
        <title>Sorghum-associated microbial communities from plants grown in Nebraska, USA.</title>
        <authorList>
            <person name="Schachtman D."/>
        </authorList>
    </citation>
    <scope>NUCLEOTIDE SEQUENCE [LARGE SCALE GENOMIC DNA]</scope>
    <source>
        <strain evidence="1 2">584</strain>
    </source>
</reference>
<dbReference type="InterPro" id="IPR008183">
    <property type="entry name" value="Aldose_1/G6P_1-epimerase"/>
</dbReference>
<dbReference type="GO" id="GO:0004034">
    <property type="term" value="F:aldose 1-epimerase activity"/>
    <property type="evidence" value="ECO:0007669"/>
    <property type="project" value="UniProtKB-EC"/>
</dbReference>
<dbReference type="InterPro" id="IPR014718">
    <property type="entry name" value="GH-type_carb-bd"/>
</dbReference>
<dbReference type="Gene3D" id="2.70.98.10">
    <property type="match status" value="1"/>
</dbReference>
<keyword evidence="1" id="KW-0413">Isomerase</keyword>
<evidence type="ECO:0000313" key="2">
    <source>
        <dbReference type="Proteomes" id="UP001262410"/>
    </source>
</evidence>
<dbReference type="SUPFAM" id="SSF74650">
    <property type="entry name" value="Galactose mutarotase-like"/>
    <property type="match status" value="1"/>
</dbReference>